<reference evidence="1 2" key="1">
    <citation type="submission" date="2024-05" db="EMBL/GenBank/DDBJ databases">
        <title>Genome sequence of Ponticoccus litoralis KCCM 90028.</title>
        <authorList>
            <person name="Kim J.M."/>
            <person name="Lee J.K."/>
            <person name="Choi B.J."/>
            <person name="Bayburt H."/>
            <person name="Baek J.H."/>
            <person name="Jeon C.O."/>
        </authorList>
    </citation>
    <scope>NUCLEOTIDE SEQUENCE [LARGE SCALE GENOMIC DNA]</scope>
    <source>
        <strain evidence="1 2">KCCM 90028</strain>
    </source>
</reference>
<dbReference type="AlphaFoldDB" id="A0AAW9SIH8"/>
<protein>
    <submittedName>
        <fullName evidence="1">Uncharacterized protein</fullName>
    </submittedName>
</protein>
<dbReference type="EMBL" id="JBDNCH010000001">
    <property type="protein sequence ID" value="MEN9059731.1"/>
    <property type="molecule type" value="Genomic_DNA"/>
</dbReference>
<sequence length="79" mass="8572">MAARAIAVEALRADLDGGHQQVSIRLAPRVFRGHLFGQVRQAGGVHGLRRGIAMSQRGLWHGETDEACKAGGQDWFGQH</sequence>
<gene>
    <name evidence="1" type="ORF">ABFB10_00445</name>
</gene>
<evidence type="ECO:0000313" key="2">
    <source>
        <dbReference type="Proteomes" id="UP001428774"/>
    </source>
</evidence>
<comment type="caution">
    <text evidence="1">The sequence shown here is derived from an EMBL/GenBank/DDBJ whole genome shotgun (WGS) entry which is preliminary data.</text>
</comment>
<evidence type="ECO:0000313" key="1">
    <source>
        <dbReference type="EMBL" id="MEN9059731.1"/>
    </source>
</evidence>
<accession>A0AAW9SIH8</accession>
<organism evidence="1 2">
    <name type="scientific">Ponticoccus litoralis</name>
    <dbReference type="NCBI Taxonomy" id="422297"/>
    <lineage>
        <taxon>Bacteria</taxon>
        <taxon>Pseudomonadati</taxon>
        <taxon>Pseudomonadota</taxon>
        <taxon>Alphaproteobacteria</taxon>
        <taxon>Rhodobacterales</taxon>
        <taxon>Roseobacteraceae</taxon>
        <taxon>Ponticoccus</taxon>
    </lineage>
</organism>
<proteinExistence type="predicted"/>
<dbReference type="Proteomes" id="UP001428774">
    <property type="component" value="Unassembled WGS sequence"/>
</dbReference>
<name>A0AAW9SIH8_9RHOB</name>
<keyword evidence="2" id="KW-1185">Reference proteome</keyword>